<name>A0A7C9VH39_9HYPH</name>
<organism evidence="1 2">
    <name type="scientific">Mesorhizobium zhangyense</name>
    <dbReference type="NCBI Taxonomy" id="1776730"/>
    <lineage>
        <taxon>Bacteria</taxon>
        <taxon>Pseudomonadati</taxon>
        <taxon>Pseudomonadota</taxon>
        <taxon>Alphaproteobacteria</taxon>
        <taxon>Hyphomicrobiales</taxon>
        <taxon>Phyllobacteriaceae</taxon>
        <taxon>Mesorhizobium</taxon>
    </lineage>
</organism>
<keyword evidence="2" id="KW-1185">Reference proteome</keyword>
<dbReference type="EMBL" id="JAAKZG010000016">
    <property type="protein sequence ID" value="NGN44490.1"/>
    <property type="molecule type" value="Genomic_DNA"/>
</dbReference>
<dbReference type="Proteomes" id="UP000481252">
    <property type="component" value="Unassembled WGS sequence"/>
</dbReference>
<proteinExistence type="predicted"/>
<gene>
    <name evidence="1" type="ORF">G6N74_25810</name>
</gene>
<reference evidence="1 2" key="1">
    <citation type="submission" date="2020-02" db="EMBL/GenBank/DDBJ databases">
        <title>Genome sequence of the type strain CGMCC 1.15528 of Mesorhizobium zhangyense.</title>
        <authorList>
            <person name="Gao J."/>
            <person name="Sun J."/>
        </authorList>
    </citation>
    <scope>NUCLEOTIDE SEQUENCE [LARGE SCALE GENOMIC DNA]</scope>
    <source>
        <strain evidence="1 2">CGMCC 1.15528</strain>
    </source>
</reference>
<evidence type="ECO:0000313" key="1">
    <source>
        <dbReference type="EMBL" id="NGN44490.1"/>
    </source>
</evidence>
<protein>
    <submittedName>
        <fullName evidence="1">Uncharacterized protein</fullName>
    </submittedName>
</protein>
<sequence length="59" mass="6183">MVLNLFIGTVVMGRQPNSLRSVAGINPNWSKLLVAGQGVAISAIIPANISASLQRIDLP</sequence>
<dbReference type="AlphaFoldDB" id="A0A7C9VH39"/>
<dbReference type="RefSeq" id="WP_165120871.1">
    <property type="nucleotide sequence ID" value="NZ_JAAKZG010000016.1"/>
</dbReference>
<comment type="caution">
    <text evidence="1">The sequence shown here is derived from an EMBL/GenBank/DDBJ whole genome shotgun (WGS) entry which is preliminary data.</text>
</comment>
<accession>A0A7C9VH39</accession>
<evidence type="ECO:0000313" key="2">
    <source>
        <dbReference type="Proteomes" id="UP000481252"/>
    </source>
</evidence>